<keyword evidence="4 5" id="KW-0472">Membrane</keyword>
<evidence type="ECO:0000256" key="2">
    <source>
        <dbReference type="ARBA" id="ARBA00022692"/>
    </source>
</evidence>
<feature type="transmembrane region" description="Helical" evidence="5">
    <location>
        <begin position="144"/>
        <end position="163"/>
    </location>
</feature>
<reference evidence="7 8" key="1">
    <citation type="submission" date="2024-01" db="EMBL/GenBank/DDBJ databases">
        <title>Whole genome of Chryseobacterium arthrosphaerae NNCa 2741.</title>
        <authorList>
            <person name="Boriskina E.V."/>
            <person name="Gordinskaya N.A."/>
            <person name="Kropotov V.S."/>
            <person name="Alekseeva A.E."/>
            <person name="Makhova M.A."/>
            <person name="Kryazhev D.V."/>
            <person name="Shkurkina I.S."/>
        </authorList>
    </citation>
    <scope>NUCLEOTIDE SEQUENCE [LARGE SCALE GENOMIC DNA]</scope>
    <source>
        <strain evidence="7 8">NNCa 2741</strain>
    </source>
</reference>
<feature type="transmembrane region" description="Helical" evidence="5">
    <location>
        <begin position="169"/>
        <end position="192"/>
    </location>
</feature>
<sequence>MAVFAIPNPKKILSVDFPIDRVRESVKNISVLSSKYKFNSSNEIFNQYTYESYEFLSLGVYIDINLNSVTDHKTEITIEIRRKLGTFNESHEVTHANNHIVNIINYIAQLTAITSDEINSLKIREQGTKNLPIQIKSKKDKNTASILAFLLGGFGIHRFYLGQTVLGCIYLLFCWTFIPVFIALIDFFIFIFMSQNKFDLKYNH</sequence>
<dbReference type="InterPro" id="IPR050932">
    <property type="entry name" value="TM2D1-3-like"/>
</dbReference>
<evidence type="ECO:0000256" key="1">
    <source>
        <dbReference type="ARBA" id="ARBA00004141"/>
    </source>
</evidence>
<dbReference type="RefSeq" id="WP_241309196.1">
    <property type="nucleotide sequence ID" value="NZ_JAKYXJ010000001.1"/>
</dbReference>
<dbReference type="InterPro" id="IPR007829">
    <property type="entry name" value="TM2"/>
</dbReference>
<gene>
    <name evidence="7" type="ORF">V2E39_22215</name>
</gene>
<dbReference type="EMBL" id="JAZGJU010000076">
    <property type="protein sequence ID" value="MEE6130129.1"/>
    <property type="molecule type" value="Genomic_DNA"/>
</dbReference>
<accession>A0ABU7R5R2</accession>
<dbReference type="PANTHER" id="PTHR21016">
    <property type="entry name" value="BETA-AMYLOID BINDING PROTEIN-RELATED"/>
    <property type="match status" value="1"/>
</dbReference>
<evidence type="ECO:0000256" key="4">
    <source>
        <dbReference type="ARBA" id="ARBA00023136"/>
    </source>
</evidence>
<comment type="caution">
    <text evidence="7">The sequence shown here is derived from an EMBL/GenBank/DDBJ whole genome shotgun (WGS) entry which is preliminary data.</text>
</comment>
<proteinExistence type="predicted"/>
<evidence type="ECO:0000313" key="8">
    <source>
        <dbReference type="Proteomes" id="UP001350005"/>
    </source>
</evidence>
<keyword evidence="3 5" id="KW-1133">Transmembrane helix</keyword>
<evidence type="ECO:0000313" key="7">
    <source>
        <dbReference type="EMBL" id="MEE6130129.1"/>
    </source>
</evidence>
<dbReference type="Pfam" id="PF05154">
    <property type="entry name" value="TM2"/>
    <property type="match status" value="1"/>
</dbReference>
<dbReference type="PANTHER" id="PTHR21016:SF25">
    <property type="entry name" value="TM2 DOMAIN-CONTAINING PROTEIN DDB_G0277895-RELATED"/>
    <property type="match status" value="1"/>
</dbReference>
<evidence type="ECO:0000259" key="6">
    <source>
        <dbReference type="Pfam" id="PF05154"/>
    </source>
</evidence>
<organism evidence="7 8">
    <name type="scientific">Chryseobacterium arthrosphaerae</name>
    <dbReference type="NCBI Taxonomy" id="651561"/>
    <lineage>
        <taxon>Bacteria</taxon>
        <taxon>Pseudomonadati</taxon>
        <taxon>Bacteroidota</taxon>
        <taxon>Flavobacteriia</taxon>
        <taxon>Flavobacteriales</taxon>
        <taxon>Weeksellaceae</taxon>
        <taxon>Chryseobacterium group</taxon>
        <taxon>Chryseobacterium</taxon>
    </lineage>
</organism>
<evidence type="ECO:0000256" key="3">
    <source>
        <dbReference type="ARBA" id="ARBA00022989"/>
    </source>
</evidence>
<keyword evidence="2 5" id="KW-0812">Transmembrane</keyword>
<name>A0ABU7R5R2_9FLAO</name>
<protein>
    <submittedName>
        <fullName evidence="7">TM2 domain-containing protein</fullName>
    </submittedName>
</protein>
<comment type="subcellular location">
    <subcellularLocation>
        <location evidence="1">Membrane</location>
        <topology evidence="1">Multi-pass membrane protein</topology>
    </subcellularLocation>
</comment>
<feature type="domain" description="TM2" evidence="6">
    <location>
        <begin position="137"/>
        <end position="188"/>
    </location>
</feature>
<evidence type="ECO:0000256" key="5">
    <source>
        <dbReference type="SAM" id="Phobius"/>
    </source>
</evidence>
<keyword evidence="8" id="KW-1185">Reference proteome</keyword>
<dbReference type="Proteomes" id="UP001350005">
    <property type="component" value="Unassembled WGS sequence"/>
</dbReference>